<accession>H5SPM5</accession>
<evidence type="ECO:0000313" key="1">
    <source>
        <dbReference type="EMBL" id="BAL58111.1"/>
    </source>
</evidence>
<protein>
    <submittedName>
        <fullName evidence="1">Uncharacterized protein</fullName>
    </submittedName>
</protein>
<reference evidence="1" key="1">
    <citation type="journal article" date="2005" name="Environ. Microbiol.">
        <title>Genetic and functional properties of uncultivated thermophilic crenarchaeotes from a subsurface gold mine as revealed by analysis of genome fragments.</title>
        <authorList>
            <person name="Nunoura T."/>
            <person name="Hirayama H."/>
            <person name="Takami H."/>
            <person name="Oida H."/>
            <person name="Nishi S."/>
            <person name="Shimamura S."/>
            <person name="Suzuki Y."/>
            <person name="Inagaki F."/>
            <person name="Takai K."/>
            <person name="Nealson K.H."/>
            <person name="Horikoshi K."/>
        </authorList>
    </citation>
    <scope>NUCLEOTIDE SEQUENCE</scope>
</reference>
<dbReference type="AlphaFoldDB" id="H5SPM5"/>
<organism evidence="1">
    <name type="scientific">uncultured prokaryote</name>
    <dbReference type="NCBI Taxonomy" id="198431"/>
    <lineage>
        <taxon>unclassified sequences</taxon>
        <taxon>environmental samples</taxon>
    </lineage>
</organism>
<gene>
    <name evidence="1" type="ORF">HGMM_F54D01C38</name>
</gene>
<dbReference type="EMBL" id="AP011793">
    <property type="protein sequence ID" value="BAL58111.1"/>
    <property type="molecule type" value="Genomic_DNA"/>
</dbReference>
<proteinExistence type="predicted"/>
<reference evidence="1" key="2">
    <citation type="journal article" date="2012" name="PLoS ONE">
        <title>A Deeply Branching Thermophilic Bacterium with an Ancient Acetyl-CoA Pathway Dominates a Subsurface Ecosystem.</title>
        <authorList>
            <person name="Takami H."/>
            <person name="Noguchi H."/>
            <person name="Takaki Y."/>
            <person name="Uchiyama I."/>
            <person name="Toyoda A."/>
            <person name="Nishi S."/>
            <person name="Chee G.-J."/>
            <person name="Arai W."/>
            <person name="Nunoura T."/>
            <person name="Itoh T."/>
            <person name="Hattori M."/>
            <person name="Takai K."/>
        </authorList>
    </citation>
    <scope>NUCLEOTIDE SEQUENCE</scope>
</reference>
<name>H5SPM5_9ZZZZ</name>
<sequence length="237" mass="25287">MPLDVAEAGLPTPAATVVVVMEGTPTPAGSVRPEEECAEEPRERQAGCLAARYQAMEAEDWAKEPFRGQLGPFEVVPAGGRAGTAQSPCMEPKVQMCLAPERAGGELAFPLPASAGEGYGGAVCDDGTVVSIGASVQLSDVDSWVWRAYYVDELLPVPERAPRERWLLMEIAGFEALVELPTIREPAVFSRGTIWVIERLPEPGKPGISWGMNYFGSVEQAMGYLAGLIALTRGQGP</sequence>